<reference evidence="2 3" key="1">
    <citation type="journal article" date="2018" name="Int. J. Syst. Evol. Microbiol.">
        <title>Whole-genome-based revisit of Photorhabdus phylogeny: proposal for the elevation of most Photorhabdus subspecies to the species level and description of one novel species Photorhabdus bodei sp. nov., and one novel subspecies Photorhabdus laumondii subsp. clarkei subsp. nov.</title>
        <authorList>
            <person name="Machado R.A.R."/>
            <person name="Wuthrich D."/>
            <person name="Kuhnert P."/>
            <person name="Arce C.C.M."/>
            <person name="Thonen L."/>
            <person name="Ruiz C."/>
            <person name="Zhang X."/>
            <person name="Robert C.A.M."/>
            <person name="Karimi J."/>
            <person name="Kamali S."/>
            <person name="Ma J."/>
            <person name="Bruggmann R."/>
            <person name="Erb M."/>
        </authorList>
    </citation>
    <scope>NUCLEOTIDE SEQUENCE [LARGE SCALE GENOMIC DNA]</scope>
    <source>
        <strain evidence="2 3">LJ24-63</strain>
    </source>
</reference>
<dbReference type="Proteomes" id="UP000250919">
    <property type="component" value="Unassembled WGS sequence"/>
</dbReference>
<name>A0A329X9B7_9GAMM</name>
<keyword evidence="1" id="KW-0560">Oxidoreductase</keyword>
<organism evidence="2 3">
    <name type="scientific">Photorhabdus bodei</name>
    <dbReference type="NCBI Taxonomy" id="2029681"/>
    <lineage>
        <taxon>Bacteria</taxon>
        <taxon>Pseudomonadati</taxon>
        <taxon>Pseudomonadota</taxon>
        <taxon>Gammaproteobacteria</taxon>
        <taxon>Enterobacterales</taxon>
        <taxon>Morganellaceae</taxon>
        <taxon>Photorhabdus</taxon>
    </lineage>
</organism>
<evidence type="ECO:0000313" key="2">
    <source>
        <dbReference type="EMBL" id="RAX13166.1"/>
    </source>
</evidence>
<proteinExistence type="predicted"/>
<dbReference type="EMBL" id="NSCM01000008">
    <property type="protein sequence ID" value="RAX13166.1"/>
    <property type="molecule type" value="Genomic_DNA"/>
</dbReference>
<accession>A0A329X9B7</accession>
<dbReference type="InterPro" id="IPR042098">
    <property type="entry name" value="TauD-like_sf"/>
</dbReference>
<evidence type="ECO:0000313" key="3">
    <source>
        <dbReference type="Proteomes" id="UP000250919"/>
    </source>
</evidence>
<evidence type="ECO:0000256" key="1">
    <source>
        <dbReference type="ARBA" id="ARBA00023002"/>
    </source>
</evidence>
<dbReference type="Gene3D" id="3.60.130.10">
    <property type="entry name" value="Clavaminate synthase-like"/>
    <property type="match status" value="1"/>
</dbReference>
<dbReference type="GeneID" id="88805828"/>
<dbReference type="GO" id="GO:0016706">
    <property type="term" value="F:2-oxoglutarate-dependent dioxygenase activity"/>
    <property type="evidence" value="ECO:0007669"/>
    <property type="project" value="UniProtKB-ARBA"/>
</dbReference>
<protein>
    <submittedName>
        <fullName evidence="2">Uncharacterized protein</fullName>
    </submittedName>
</protein>
<gene>
    <name evidence="2" type="ORF">CKY02_08050</name>
</gene>
<comment type="caution">
    <text evidence="2">The sequence shown here is derived from an EMBL/GenBank/DDBJ whole genome shotgun (WGS) entry which is preliminary data.</text>
</comment>
<dbReference type="AlphaFoldDB" id="A0A329X9B7"/>
<dbReference type="RefSeq" id="WP_112894904.1">
    <property type="nucleotide sequence ID" value="NZ_CAWNYH010000008.1"/>
</dbReference>
<sequence>MTYIKEIKPEQSESKVIKDLIDHIVFDEKLDNQYDFLERASIFAQELPRSIREEFYHFKRYEKYTAIHVKDNPVLLNGVQPTPRKLIEL</sequence>